<feature type="region of interest" description="Disordered" evidence="1">
    <location>
        <begin position="187"/>
        <end position="214"/>
    </location>
</feature>
<evidence type="ECO:0000256" key="1">
    <source>
        <dbReference type="SAM" id="MobiDB-lite"/>
    </source>
</evidence>
<keyword evidence="3" id="KW-1185">Reference proteome</keyword>
<organism evidence="2 3">
    <name type="scientific">Bondarzewia mesenterica</name>
    <dbReference type="NCBI Taxonomy" id="1095465"/>
    <lineage>
        <taxon>Eukaryota</taxon>
        <taxon>Fungi</taxon>
        <taxon>Dikarya</taxon>
        <taxon>Basidiomycota</taxon>
        <taxon>Agaricomycotina</taxon>
        <taxon>Agaricomycetes</taxon>
        <taxon>Russulales</taxon>
        <taxon>Bondarzewiaceae</taxon>
        <taxon>Bondarzewia</taxon>
    </lineage>
</organism>
<feature type="region of interest" description="Disordered" evidence="1">
    <location>
        <begin position="1"/>
        <end position="60"/>
    </location>
</feature>
<evidence type="ECO:0000313" key="2">
    <source>
        <dbReference type="EMBL" id="THH19152.1"/>
    </source>
</evidence>
<dbReference type="AlphaFoldDB" id="A0A4S4M2A1"/>
<feature type="compositionally biased region" description="Basic and acidic residues" evidence="1">
    <location>
        <begin position="194"/>
        <end position="208"/>
    </location>
</feature>
<proteinExistence type="predicted"/>
<evidence type="ECO:0000313" key="3">
    <source>
        <dbReference type="Proteomes" id="UP000310158"/>
    </source>
</evidence>
<dbReference type="EMBL" id="SGPL01000053">
    <property type="protein sequence ID" value="THH19152.1"/>
    <property type="molecule type" value="Genomic_DNA"/>
</dbReference>
<sequence length="228" mass="24992">MRQFSLRPVNDIPHSPLSSDGHSPPPAHLPPHTPRPPISSRSSSPPPSHLPQQPPSRRRVLGPRTHVSHLHIGVPLSQALALSSRPSVPNWATWGSQPPVSHRINLSTLISSLHRHRSPPVHPSPADTLITQRASLRTNASLQLPVPVPCALHSLPRRVDPSPSSHACFSPYPTTPPRALTSLSLSLTSASSPTHKDRSWRTSKERTPKTQPRIQYHVHIPEITPTES</sequence>
<comment type="caution">
    <text evidence="2">The sequence shown here is derived from an EMBL/GenBank/DDBJ whole genome shotgun (WGS) entry which is preliminary data.</text>
</comment>
<protein>
    <submittedName>
        <fullName evidence="2">Uncharacterized protein</fullName>
    </submittedName>
</protein>
<accession>A0A4S4M2A1</accession>
<reference evidence="2 3" key="1">
    <citation type="submission" date="2019-02" db="EMBL/GenBank/DDBJ databases">
        <title>Genome sequencing of the rare red list fungi Bondarzewia mesenterica.</title>
        <authorList>
            <person name="Buettner E."/>
            <person name="Kellner H."/>
        </authorList>
    </citation>
    <scope>NUCLEOTIDE SEQUENCE [LARGE SCALE GENOMIC DNA]</scope>
    <source>
        <strain evidence="2 3">DSM 108281</strain>
    </source>
</reference>
<name>A0A4S4M2A1_9AGAM</name>
<feature type="compositionally biased region" description="Pro residues" evidence="1">
    <location>
        <begin position="44"/>
        <end position="54"/>
    </location>
</feature>
<gene>
    <name evidence="2" type="ORF">EW146_g1934</name>
</gene>
<feature type="compositionally biased region" description="Pro residues" evidence="1">
    <location>
        <begin position="23"/>
        <end position="37"/>
    </location>
</feature>
<dbReference type="Proteomes" id="UP000310158">
    <property type="component" value="Unassembled WGS sequence"/>
</dbReference>